<keyword evidence="9" id="KW-1185">Reference proteome</keyword>
<keyword evidence="4" id="KW-0223">Dioxygenase</keyword>
<gene>
    <name evidence="8" type="ORF">AC578_3183</name>
</gene>
<dbReference type="Gene3D" id="3.60.130.10">
    <property type="entry name" value="Clavaminate synthase-like"/>
    <property type="match status" value="2"/>
</dbReference>
<evidence type="ECO:0000313" key="9">
    <source>
        <dbReference type="Proteomes" id="UP000070133"/>
    </source>
</evidence>
<keyword evidence="6" id="KW-0408">Iron</keyword>
<dbReference type="InterPro" id="IPR051178">
    <property type="entry name" value="TfdA_dioxygenase"/>
</dbReference>
<dbReference type="GO" id="GO:0046872">
    <property type="term" value="F:metal ion binding"/>
    <property type="evidence" value="ECO:0007669"/>
    <property type="project" value="UniProtKB-KW"/>
</dbReference>
<dbReference type="Proteomes" id="UP000070133">
    <property type="component" value="Unassembled WGS sequence"/>
</dbReference>
<evidence type="ECO:0000256" key="4">
    <source>
        <dbReference type="ARBA" id="ARBA00022964"/>
    </source>
</evidence>
<evidence type="ECO:0000313" key="8">
    <source>
        <dbReference type="EMBL" id="KXS93680.1"/>
    </source>
</evidence>
<name>A0A139GU41_9PEZI</name>
<dbReference type="AlphaFoldDB" id="A0A139GU41"/>
<dbReference type="InterPro" id="IPR003819">
    <property type="entry name" value="TauD/TfdA-like"/>
</dbReference>
<accession>A0A139GU41</accession>
<protein>
    <recommendedName>
        <fullName evidence="7">TauD/TfdA-like domain-containing protein</fullName>
    </recommendedName>
</protein>
<sequence>MSATTETVVATTNPNTSSPLLLKLETPTQSNGRVVPIKHSAPSKVVFGAEVYGIDLNNFTDADFEFISDALHKHKLLNARQVHGIPGAENVRLIGKGPQGADHYGLKDLNIRGVAHDFHAKDLPSDEFELGFTRFHRRKLGAEKSMIAQLYDLLSPEEKQMADYSWVEYWPHPYMRIENCKGNANGLGLVNQGKELTIEEIGDYDQSKYPLCWVNLVTGEKAFQVHGIYARKLYLRSGPDEIPKVVEDVTEIRKLLSDIQMRILKPQYIFLPPVDEGDVLMWDNYGLFHSAVDYPLEKYGPQTMH</sequence>
<dbReference type="EMBL" id="LFZN01000409">
    <property type="protein sequence ID" value="KXS93680.1"/>
    <property type="molecule type" value="Genomic_DNA"/>
</dbReference>
<dbReference type="STRING" id="321146.A0A139GU41"/>
<comment type="caution">
    <text evidence="8">The sequence shown here is derived from an EMBL/GenBank/DDBJ whole genome shotgun (WGS) entry which is preliminary data.</text>
</comment>
<dbReference type="GO" id="GO:0051213">
    <property type="term" value="F:dioxygenase activity"/>
    <property type="evidence" value="ECO:0007669"/>
    <property type="project" value="UniProtKB-KW"/>
</dbReference>
<dbReference type="OrthoDB" id="93019at2759"/>
<keyword evidence="3" id="KW-0479">Metal-binding</keyword>
<dbReference type="InterPro" id="IPR042098">
    <property type="entry name" value="TauD-like_sf"/>
</dbReference>
<dbReference type="PANTHER" id="PTHR43779:SF2">
    <property type="entry name" value="ALPHA-KETOGLUTARATE-DEPENDENT XANTHINE DIOXYGENASE XAN1"/>
    <property type="match status" value="1"/>
</dbReference>
<evidence type="ECO:0000259" key="7">
    <source>
        <dbReference type="Pfam" id="PF02668"/>
    </source>
</evidence>
<organism evidence="8 9">
    <name type="scientific">Pseudocercospora eumusae</name>
    <dbReference type="NCBI Taxonomy" id="321146"/>
    <lineage>
        <taxon>Eukaryota</taxon>
        <taxon>Fungi</taxon>
        <taxon>Dikarya</taxon>
        <taxon>Ascomycota</taxon>
        <taxon>Pezizomycotina</taxon>
        <taxon>Dothideomycetes</taxon>
        <taxon>Dothideomycetidae</taxon>
        <taxon>Mycosphaerellales</taxon>
        <taxon>Mycosphaerellaceae</taxon>
        <taxon>Pseudocercospora</taxon>
    </lineage>
</organism>
<comment type="similarity">
    <text evidence="2">Belongs to the TfdA dioxygenase family.</text>
</comment>
<feature type="domain" description="TauD/TfdA-like" evidence="7">
    <location>
        <begin position="150"/>
        <end position="295"/>
    </location>
</feature>
<proteinExistence type="inferred from homology"/>
<comment type="cofactor">
    <cofactor evidence="1">
        <name>Fe(2+)</name>
        <dbReference type="ChEBI" id="CHEBI:29033"/>
    </cofactor>
</comment>
<keyword evidence="5" id="KW-0560">Oxidoreductase</keyword>
<evidence type="ECO:0000256" key="2">
    <source>
        <dbReference type="ARBA" id="ARBA00005896"/>
    </source>
</evidence>
<evidence type="ECO:0000256" key="6">
    <source>
        <dbReference type="ARBA" id="ARBA00023004"/>
    </source>
</evidence>
<dbReference type="Pfam" id="PF02668">
    <property type="entry name" value="TauD"/>
    <property type="match status" value="1"/>
</dbReference>
<dbReference type="PANTHER" id="PTHR43779">
    <property type="entry name" value="DIOXYGENASE RV0097-RELATED"/>
    <property type="match status" value="1"/>
</dbReference>
<evidence type="ECO:0000256" key="3">
    <source>
        <dbReference type="ARBA" id="ARBA00022723"/>
    </source>
</evidence>
<evidence type="ECO:0000256" key="5">
    <source>
        <dbReference type="ARBA" id="ARBA00023002"/>
    </source>
</evidence>
<dbReference type="SUPFAM" id="SSF51197">
    <property type="entry name" value="Clavaminate synthase-like"/>
    <property type="match status" value="1"/>
</dbReference>
<evidence type="ECO:0000256" key="1">
    <source>
        <dbReference type="ARBA" id="ARBA00001954"/>
    </source>
</evidence>
<reference evidence="8 9" key="1">
    <citation type="submission" date="2015-07" db="EMBL/GenBank/DDBJ databases">
        <title>Comparative genomics of the Sigatoka disease complex on banana suggests a link between parallel evolutionary changes in Pseudocercospora fijiensis and Pseudocercospora eumusae and increased virulence on the banana host.</title>
        <authorList>
            <person name="Chang T.-C."/>
            <person name="Salvucci A."/>
            <person name="Crous P.W."/>
            <person name="Stergiopoulos I."/>
        </authorList>
    </citation>
    <scope>NUCLEOTIDE SEQUENCE [LARGE SCALE GENOMIC DNA]</scope>
    <source>
        <strain evidence="8 9">CBS 114824</strain>
    </source>
</reference>